<dbReference type="RefSeq" id="WP_376851565.1">
    <property type="nucleotide sequence ID" value="NZ_JBHSMF010000009.1"/>
</dbReference>
<name>A0ABW0NH73_9BURK</name>
<gene>
    <name evidence="3" type="ORF">ACFPOE_17465</name>
</gene>
<evidence type="ECO:0000313" key="3">
    <source>
        <dbReference type="EMBL" id="MFC5499338.1"/>
    </source>
</evidence>
<dbReference type="InterPro" id="IPR050282">
    <property type="entry name" value="Cycloisomerase_2"/>
</dbReference>
<evidence type="ECO:0000256" key="2">
    <source>
        <dbReference type="ARBA" id="ARBA00022526"/>
    </source>
</evidence>
<dbReference type="PANTHER" id="PTHR30344">
    <property type="entry name" value="6-PHOSPHOGLUCONOLACTONASE-RELATED"/>
    <property type="match status" value="1"/>
</dbReference>
<reference evidence="4" key="1">
    <citation type="journal article" date="2019" name="Int. J. Syst. Evol. Microbiol.">
        <title>The Global Catalogue of Microorganisms (GCM) 10K type strain sequencing project: providing services to taxonomists for standard genome sequencing and annotation.</title>
        <authorList>
            <consortium name="The Broad Institute Genomics Platform"/>
            <consortium name="The Broad Institute Genome Sequencing Center for Infectious Disease"/>
            <person name="Wu L."/>
            <person name="Ma J."/>
        </authorList>
    </citation>
    <scope>NUCLEOTIDE SEQUENCE [LARGE SCALE GENOMIC DNA]</scope>
    <source>
        <strain evidence="4">CCUG 57401</strain>
    </source>
</reference>
<protein>
    <submittedName>
        <fullName evidence="3">Lactonase family protein</fullName>
    </submittedName>
</protein>
<evidence type="ECO:0000313" key="4">
    <source>
        <dbReference type="Proteomes" id="UP001596037"/>
    </source>
</evidence>
<dbReference type="Proteomes" id="UP001596037">
    <property type="component" value="Unassembled WGS sequence"/>
</dbReference>
<dbReference type="EMBL" id="JBHSMF010000009">
    <property type="protein sequence ID" value="MFC5499338.1"/>
    <property type="molecule type" value="Genomic_DNA"/>
</dbReference>
<comment type="caution">
    <text evidence="3">The sequence shown here is derived from an EMBL/GenBank/DDBJ whole genome shotgun (WGS) entry which is preliminary data.</text>
</comment>
<dbReference type="Gene3D" id="2.130.10.10">
    <property type="entry name" value="YVTN repeat-like/Quinoprotein amine dehydrogenase"/>
    <property type="match status" value="1"/>
</dbReference>
<keyword evidence="2" id="KW-0313">Glucose metabolism</keyword>
<dbReference type="SUPFAM" id="SSF50974">
    <property type="entry name" value="Nitrous oxide reductase, N-terminal domain"/>
    <property type="match status" value="1"/>
</dbReference>
<dbReference type="InterPro" id="IPR011045">
    <property type="entry name" value="N2O_reductase_N"/>
</dbReference>
<accession>A0ABW0NH73</accession>
<dbReference type="InterPro" id="IPR015943">
    <property type="entry name" value="WD40/YVTN_repeat-like_dom_sf"/>
</dbReference>
<sequence>MGAAVYVSNADSGEISVLRLGDRGELQTRQQLAVGGQVMPLAISDDRRFLYAARRSAPLAVLGFRIDPASGELTPAGQAPLPESMAFIATDRSGRFLFSASYGGGLVAVSPIGADGCPRPAQQVLAAGPKAHAIRSDPANRHVFATALGSDRVLQYRFDPASGRIAPNDPPAFAGRPGAGPRHFVFHPRLPRVYLLNELDAGLDVLAYDGAAGTLAALQTVSTLAPEVAGEPWAAELRLTPDGRFLYASERRASTIAGFAVDGASGRLAPIGHWATQSQPRGMAVDPQGRFLIVAGQLSHRVGVHRIDPQGGALELVGEHEVGRNPNWVEAIALG</sequence>
<proteinExistence type="inferred from homology"/>
<evidence type="ECO:0000256" key="1">
    <source>
        <dbReference type="ARBA" id="ARBA00005564"/>
    </source>
</evidence>
<comment type="similarity">
    <text evidence="1">Belongs to the cycloisomerase 2 family.</text>
</comment>
<dbReference type="PANTHER" id="PTHR30344:SF1">
    <property type="entry name" value="6-PHOSPHOGLUCONOLACTONASE"/>
    <property type="match status" value="1"/>
</dbReference>
<dbReference type="InterPro" id="IPR019405">
    <property type="entry name" value="Lactonase_7-beta_prop"/>
</dbReference>
<keyword evidence="4" id="KW-1185">Reference proteome</keyword>
<dbReference type="Pfam" id="PF10282">
    <property type="entry name" value="Lactonase"/>
    <property type="match status" value="1"/>
</dbReference>
<organism evidence="3 4">
    <name type="scientific">Caenimonas terrae</name>
    <dbReference type="NCBI Taxonomy" id="696074"/>
    <lineage>
        <taxon>Bacteria</taxon>
        <taxon>Pseudomonadati</taxon>
        <taxon>Pseudomonadota</taxon>
        <taxon>Betaproteobacteria</taxon>
        <taxon>Burkholderiales</taxon>
        <taxon>Comamonadaceae</taxon>
        <taxon>Caenimonas</taxon>
    </lineage>
</organism>
<keyword evidence="2" id="KW-0119">Carbohydrate metabolism</keyword>